<dbReference type="AlphaFoldDB" id="A0A1G7MLI0"/>
<dbReference type="STRING" id="659014.SAMN04487996_111311"/>
<evidence type="ECO:0000313" key="3">
    <source>
        <dbReference type="Proteomes" id="UP000198748"/>
    </source>
</evidence>
<dbReference type="InterPro" id="IPR012338">
    <property type="entry name" value="Beta-lactam/transpept-like"/>
</dbReference>
<dbReference type="PANTHER" id="PTHR43283">
    <property type="entry name" value="BETA-LACTAMASE-RELATED"/>
    <property type="match status" value="1"/>
</dbReference>
<dbReference type="Gene3D" id="3.40.710.10">
    <property type="entry name" value="DD-peptidase/beta-lactamase superfamily"/>
    <property type="match status" value="1"/>
</dbReference>
<evidence type="ECO:0000259" key="1">
    <source>
        <dbReference type="Pfam" id="PF00144"/>
    </source>
</evidence>
<keyword evidence="3" id="KW-1185">Reference proteome</keyword>
<dbReference type="InterPro" id="IPR001466">
    <property type="entry name" value="Beta-lactam-related"/>
</dbReference>
<name>A0A1G7MLI0_9BACT</name>
<accession>A0A1G7MLI0</accession>
<dbReference type="Pfam" id="PF00144">
    <property type="entry name" value="Beta-lactamase"/>
    <property type="match status" value="1"/>
</dbReference>
<gene>
    <name evidence="2" type="ORF">SAMN04487996_111311</name>
</gene>
<dbReference type="InterPro" id="IPR050789">
    <property type="entry name" value="Diverse_Enzym_Activities"/>
</dbReference>
<evidence type="ECO:0000313" key="2">
    <source>
        <dbReference type="EMBL" id="SDF62583.1"/>
    </source>
</evidence>
<dbReference type="SUPFAM" id="SSF56601">
    <property type="entry name" value="beta-lactamase/transpeptidase-like"/>
    <property type="match status" value="1"/>
</dbReference>
<sequence>MHHSLTLKKFILHLLLILVVTRASGQNKLQQMDQDLVAGLYPNVHSVLVSQDSKTQYERYFNDYNADSLHDTRSAFKSITSLLIGIAIDKGLIKSVDQKVSSFFPEDTAFAADRLKRQMRVRDLLEMRSGFDCEEWNGTRDCESEMEKAQDWVKFSLDLPMKTPPGTAWAYTSCASMVLGGIIEKASGMPVTQFAQAHLFSKLGITRYRWTADPSGHGMTAGSFFIRPQDMLKIGQLVLSKGRWQGTQIVSRAWMQESTQAHILIPEGSFVKTSRSKAAVPQQVYYGYQWYNEVIKTTSGMSFPVIFASGNGGQYILIIRQLKMVIVFTQGNYGNRTAKQAFDVVAKYILPSN</sequence>
<dbReference type="OrthoDB" id="1185352at2"/>
<dbReference type="PANTHER" id="PTHR43283:SF7">
    <property type="entry name" value="BETA-LACTAMASE-RELATED DOMAIN-CONTAINING PROTEIN"/>
    <property type="match status" value="1"/>
</dbReference>
<dbReference type="EMBL" id="FNAN01000011">
    <property type="protein sequence ID" value="SDF62583.1"/>
    <property type="molecule type" value="Genomic_DNA"/>
</dbReference>
<feature type="domain" description="Beta-lactamase-related" evidence="1">
    <location>
        <begin position="46"/>
        <end position="346"/>
    </location>
</feature>
<protein>
    <submittedName>
        <fullName evidence="2">CubicO group peptidase, beta-lactamase class C family</fullName>
    </submittedName>
</protein>
<proteinExistence type="predicted"/>
<organism evidence="2 3">
    <name type="scientific">Dyadobacter soli</name>
    <dbReference type="NCBI Taxonomy" id="659014"/>
    <lineage>
        <taxon>Bacteria</taxon>
        <taxon>Pseudomonadati</taxon>
        <taxon>Bacteroidota</taxon>
        <taxon>Cytophagia</taxon>
        <taxon>Cytophagales</taxon>
        <taxon>Spirosomataceae</taxon>
        <taxon>Dyadobacter</taxon>
    </lineage>
</organism>
<dbReference type="Proteomes" id="UP000198748">
    <property type="component" value="Unassembled WGS sequence"/>
</dbReference>
<reference evidence="3" key="1">
    <citation type="submission" date="2016-10" db="EMBL/GenBank/DDBJ databases">
        <authorList>
            <person name="Varghese N."/>
            <person name="Submissions S."/>
        </authorList>
    </citation>
    <scope>NUCLEOTIDE SEQUENCE [LARGE SCALE GENOMIC DNA]</scope>
    <source>
        <strain evidence="3">DSM 25329</strain>
    </source>
</reference>